<feature type="transmembrane region" description="Helical" evidence="1">
    <location>
        <begin position="118"/>
        <end position="139"/>
    </location>
</feature>
<comment type="caution">
    <text evidence="2">The sequence shown here is derived from an EMBL/GenBank/DDBJ whole genome shotgun (WGS) entry which is preliminary data.</text>
</comment>
<proteinExistence type="predicted"/>
<evidence type="ECO:0000256" key="1">
    <source>
        <dbReference type="SAM" id="Phobius"/>
    </source>
</evidence>
<feature type="transmembrane region" description="Helical" evidence="1">
    <location>
        <begin position="66"/>
        <end position="84"/>
    </location>
</feature>
<sequence>MKNIKKFRYIVTFIILIFLCWMFPYTGDDWAWGSSIGIERLNTWFDNYSGRYVGNLIVLALTRSNLLKTITMAFMLTGIIYFVEKLTRKKWTFYLSILLMIFLPKAVFRQAIVWTSGFSNYVTSVFFTLIYVVYFYKIFEGEKPKQRYLH</sequence>
<protein>
    <submittedName>
        <fullName evidence="2">Uncharacterized protein</fullName>
    </submittedName>
</protein>
<feature type="transmembrane region" description="Helical" evidence="1">
    <location>
        <begin position="7"/>
        <end position="25"/>
    </location>
</feature>
<name>A0ABV1B9E6_9FIRM</name>
<organism evidence="2 3">
    <name type="scientific">Coprococcus intestinihominis</name>
    <dbReference type="NCBI Taxonomy" id="3133154"/>
    <lineage>
        <taxon>Bacteria</taxon>
        <taxon>Bacillati</taxon>
        <taxon>Bacillota</taxon>
        <taxon>Clostridia</taxon>
        <taxon>Lachnospirales</taxon>
        <taxon>Lachnospiraceae</taxon>
        <taxon>Coprococcus</taxon>
    </lineage>
</organism>
<evidence type="ECO:0000313" key="3">
    <source>
        <dbReference type="Proteomes" id="UP001469749"/>
    </source>
</evidence>
<accession>A0ABV1B9E6</accession>
<feature type="transmembrane region" description="Helical" evidence="1">
    <location>
        <begin position="91"/>
        <end position="112"/>
    </location>
</feature>
<gene>
    <name evidence="2" type="ORF">WMO25_16180</name>
</gene>
<keyword evidence="3" id="KW-1185">Reference proteome</keyword>
<keyword evidence="1" id="KW-0812">Transmembrane</keyword>
<keyword evidence="1" id="KW-1133">Transmembrane helix</keyword>
<keyword evidence="1" id="KW-0472">Membrane</keyword>
<evidence type="ECO:0000313" key="2">
    <source>
        <dbReference type="EMBL" id="MEQ2366602.1"/>
    </source>
</evidence>
<dbReference type="EMBL" id="JBBMEK010000306">
    <property type="protein sequence ID" value="MEQ2366602.1"/>
    <property type="molecule type" value="Genomic_DNA"/>
</dbReference>
<feature type="non-terminal residue" evidence="2">
    <location>
        <position position="150"/>
    </location>
</feature>
<dbReference type="Proteomes" id="UP001469749">
    <property type="component" value="Unassembled WGS sequence"/>
</dbReference>
<dbReference type="RefSeq" id="WP_349086195.1">
    <property type="nucleotide sequence ID" value="NZ_JBBMEK010000306.1"/>
</dbReference>
<reference evidence="2 3" key="1">
    <citation type="submission" date="2024-03" db="EMBL/GenBank/DDBJ databases">
        <title>Human intestinal bacterial collection.</title>
        <authorList>
            <person name="Pauvert C."/>
            <person name="Hitch T.C.A."/>
            <person name="Clavel T."/>
        </authorList>
    </citation>
    <scope>NUCLEOTIDE SEQUENCE [LARGE SCALE GENOMIC DNA]</scope>
    <source>
        <strain evidence="2 3">CLA-AA-H190</strain>
    </source>
</reference>